<feature type="compositionally biased region" description="Polar residues" evidence="1">
    <location>
        <begin position="27"/>
        <end position="37"/>
    </location>
</feature>
<dbReference type="Proteomes" id="UP000006514">
    <property type="component" value="Unassembled WGS sequence"/>
</dbReference>
<reference evidence="3" key="1">
    <citation type="journal article" date="2012" name="Science">
        <title>The Paleozoic origin of enzymatic lignin decomposition reconstructed from 31 fungal genomes.</title>
        <authorList>
            <person name="Floudas D."/>
            <person name="Binder M."/>
            <person name="Riley R."/>
            <person name="Barry K."/>
            <person name="Blanchette R.A."/>
            <person name="Henrissat B."/>
            <person name="Martinez A.T."/>
            <person name="Otillar R."/>
            <person name="Spatafora J.W."/>
            <person name="Yadav J.S."/>
            <person name="Aerts A."/>
            <person name="Benoit I."/>
            <person name="Boyd A."/>
            <person name="Carlson A."/>
            <person name="Copeland A."/>
            <person name="Coutinho P.M."/>
            <person name="de Vries R.P."/>
            <person name="Ferreira P."/>
            <person name="Findley K."/>
            <person name="Foster B."/>
            <person name="Gaskell J."/>
            <person name="Glotzer D."/>
            <person name="Gorecki P."/>
            <person name="Heitman J."/>
            <person name="Hesse C."/>
            <person name="Hori C."/>
            <person name="Igarashi K."/>
            <person name="Jurgens J.A."/>
            <person name="Kallen N."/>
            <person name="Kersten P."/>
            <person name="Kohler A."/>
            <person name="Kuees U."/>
            <person name="Kumar T.K.A."/>
            <person name="Kuo A."/>
            <person name="LaButti K."/>
            <person name="Larrondo L.F."/>
            <person name="Lindquist E."/>
            <person name="Ling A."/>
            <person name="Lombard V."/>
            <person name="Lucas S."/>
            <person name="Lundell T."/>
            <person name="Martin R."/>
            <person name="McLaughlin D.J."/>
            <person name="Morgenstern I."/>
            <person name="Morin E."/>
            <person name="Murat C."/>
            <person name="Nagy L.G."/>
            <person name="Nolan M."/>
            <person name="Ohm R.A."/>
            <person name="Patyshakuliyeva A."/>
            <person name="Rokas A."/>
            <person name="Ruiz-Duenas F.J."/>
            <person name="Sabat G."/>
            <person name="Salamov A."/>
            <person name="Samejima M."/>
            <person name="Schmutz J."/>
            <person name="Slot J.C."/>
            <person name="St John F."/>
            <person name="Stenlid J."/>
            <person name="Sun H."/>
            <person name="Sun S."/>
            <person name="Syed K."/>
            <person name="Tsang A."/>
            <person name="Wiebenga A."/>
            <person name="Young D."/>
            <person name="Pisabarro A."/>
            <person name="Eastwood D.C."/>
            <person name="Martin F."/>
            <person name="Cullen D."/>
            <person name="Grigoriev I.V."/>
            <person name="Hibbett D.S."/>
        </authorList>
    </citation>
    <scope>NUCLEOTIDE SEQUENCE [LARGE SCALE GENOMIC DNA]</scope>
    <source>
        <strain evidence="3">TFB10046</strain>
    </source>
</reference>
<sequence length="196" mass="21920">MTSDNDETTPLMSSNSSSSSGDVAPSPMTQGTVTGLSGLQRPRTQRSRKQVDHIYLPMDRIAPPPNETAQAAASRYADAALERLRAVEGMSTDAAFLESRAKVIFSLKALIRRWRHQKNELDAAMKELHIVKSELKQAKGDNEYLEDELNLAEDRIDALTSTLGKRKRAPLSLLVEEEKEQNNNNNNNKKKKEDEE</sequence>
<protein>
    <submittedName>
        <fullName evidence="2">Uncharacterized protein</fullName>
    </submittedName>
</protein>
<evidence type="ECO:0000256" key="1">
    <source>
        <dbReference type="SAM" id="MobiDB-lite"/>
    </source>
</evidence>
<feature type="region of interest" description="Disordered" evidence="1">
    <location>
        <begin position="171"/>
        <end position="196"/>
    </location>
</feature>
<feature type="region of interest" description="Disordered" evidence="1">
    <location>
        <begin position="1"/>
        <end position="53"/>
    </location>
</feature>
<evidence type="ECO:0000313" key="2">
    <source>
        <dbReference type="EMBL" id="EJD32646.1"/>
    </source>
</evidence>
<dbReference type="KEGG" id="adl:AURDEDRAFT_178258"/>
<name>J0L8H1_AURST</name>
<dbReference type="EMBL" id="JH688773">
    <property type="protein sequence ID" value="EJD32646.1"/>
    <property type="molecule type" value="Genomic_DNA"/>
</dbReference>
<dbReference type="AlphaFoldDB" id="J0L8H1"/>
<proteinExistence type="predicted"/>
<evidence type="ECO:0000313" key="3">
    <source>
        <dbReference type="Proteomes" id="UP000006514"/>
    </source>
</evidence>
<dbReference type="InParanoid" id="J0L8H1"/>
<gene>
    <name evidence="2" type="ORF">AURDEDRAFT_178258</name>
</gene>
<organism evidence="2 3">
    <name type="scientific">Auricularia subglabra (strain TFB-10046 / SS5)</name>
    <name type="common">White-rot fungus</name>
    <name type="synonym">Auricularia delicata (strain TFB10046)</name>
    <dbReference type="NCBI Taxonomy" id="717982"/>
    <lineage>
        <taxon>Eukaryota</taxon>
        <taxon>Fungi</taxon>
        <taxon>Dikarya</taxon>
        <taxon>Basidiomycota</taxon>
        <taxon>Agaricomycotina</taxon>
        <taxon>Agaricomycetes</taxon>
        <taxon>Auriculariales</taxon>
        <taxon>Auriculariaceae</taxon>
        <taxon>Auricularia</taxon>
    </lineage>
</organism>
<accession>J0L8H1</accession>
<keyword evidence="3" id="KW-1185">Reference proteome</keyword>